<feature type="transmembrane region" description="Helical" evidence="1">
    <location>
        <begin position="9"/>
        <end position="25"/>
    </location>
</feature>
<organism evidence="2 3">
    <name type="scientific">Actinomycetospora flava</name>
    <dbReference type="NCBI Taxonomy" id="3129232"/>
    <lineage>
        <taxon>Bacteria</taxon>
        <taxon>Bacillati</taxon>
        <taxon>Actinomycetota</taxon>
        <taxon>Actinomycetes</taxon>
        <taxon>Pseudonocardiales</taxon>
        <taxon>Pseudonocardiaceae</taxon>
        <taxon>Actinomycetospora</taxon>
    </lineage>
</organism>
<gene>
    <name evidence="2" type="ORF">WCD58_21355</name>
</gene>
<comment type="caution">
    <text evidence="2">The sequence shown here is derived from an EMBL/GenBank/DDBJ whole genome shotgun (WGS) entry which is preliminary data.</text>
</comment>
<dbReference type="RefSeq" id="WP_337705080.1">
    <property type="nucleotide sequence ID" value="NZ_JBBEGM010000009.1"/>
</dbReference>
<keyword evidence="3" id="KW-1185">Reference proteome</keyword>
<keyword evidence="1" id="KW-1133">Transmembrane helix</keyword>
<dbReference type="EMBL" id="JBBEGM010000009">
    <property type="protein sequence ID" value="MEJ2863720.1"/>
    <property type="molecule type" value="Genomic_DNA"/>
</dbReference>
<dbReference type="Proteomes" id="UP001369736">
    <property type="component" value="Unassembled WGS sequence"/>
</dbReference>
<dbReference type="InterPro" id="IPR025356">
    <property type="entry name" value="DUF4260"/>
</dbReference>
<dbReference type="Pfam" id="PF14079">
    <property type="entry name" value="DUF4260"/>
    <property type="match status" value="1"/>
</dbReference>
<accession>A0ABU8M8R4</accession>
<evidence type="ECO:0000313" key="3">
    <source>
        <dbReference type="Proteomes" id="UP001369736"/>
    </source>
</evidence>
<protein>
    <submittedName>
        <fullName evidence="2">DUF4260 family protein</fullName>
    </submittedName>
</protein>
<reference evidence="2 3" key="1">
    <citation type="submission" date="2024-03" db="EMBL/GenBank/DDBJ databases">
        <title>Actinomycetospora sp. OC33-EN07, a novel actinomycete isolated from wild orchid (Aerides multiflora).</title>
        <authorList>
            <person name="Suriyachadkun C."/>
        </authorList>
    </citation>
    <scope>NUCLEOTIDE SEQUENCE [LARGE SCALE GENOMIC DNA]</scope>
    <source>
        <strain evidence="2 3">OC33-EN07</strain>
    </source>
</reference>
<keyword evidence="1" id="KW-0812">Transmembrane</keyword>
<sequence length="133" mass="13989">MSTRTLQRVESAVVAVVAVVAAVAWYPSWWWVLLAAFLLFDLSMVGYVRSPGVGAACYNAVHTYVWPGALAVVAIVTAAPLPPPPVSTAAGVAACAWAFHVGVDRMLGYGLKLPEGFDHTHLGRTGKRAAPSS</sequence>
<keyword evidence="1" id="KW-0472">Membrane</keyword>
<evidence type="ECO:0000313" key="2">
    <source>
        <dbReference type="EMBL" id="MEJ2863720.1"/>
    </source>
</evidence>
<proteinExistence type="predicted"/>
<name>A0ABU8M8R4_9PSEU</name>
<evidence type="ECO:0000256" key="1">
    <source>
        <dbReference type="SAM" id="Phobius"/>
    </source>
</evidence>